<protein>
    <recommendedName>
        <fullName evidence="3">Secreted protein</fullName>
    </recommendedName>
</protein>
<dbReference type="Proteomes" id="UP000642070">
    <property type="component" value="Unassembled WGS sequence"/>
</dbReference>
<reference evidence="1" key="1">
    <citation type="journal article" date="2014" name="Int. J. Syst. Evol. Microbiol.">
        <title>Complete genome sequence of Corynebacterium casei LMG S-19264T (=DSM 44701T), isolated from a smear-ripened cheese.</title>
        <authorList>
            <consortium name="US DOE Joint Genome Institute (JGI-PGF)"/>
            <person name="Walter F."/>
            <person name="Albersmeier A."/>
            <person name="Kalinowski J."/>
            <person name="Ruckert C."/>
        </authorList>
    </citation>
    <scope>NUCLEOTIDE SEQUENCE</scope>
    <source>
        <strain evidence="1">JCM 19831</strain>
    </source>
</reference>
<sequence length="283" mass="29686">MAAGLVAALLLGFVIARTTDSSSSSGAAAPTAAPNAIPSHSHGGAVAGDLAGVSLSAGGFTLVPGATTFAAGVAQPYTFRILGPDGKPVTRFVLNHEKLMHFVVVRRDLGAFQHLHPAMAPDGTWTVPLTLPSPGVFRLYSDFVTFDPTGQQVPLTLAVDATVPGDYVPVPLPPAARTATVDGLTVSLEGTPRVNATQPLSLRVFENGTPVTALERYLGAYGHLVVVREGDLGFLHVHPEDQLVGGAVKFWVAAPSAGRYRMYFEFQRTGVIHRAEFTVEVPA</sequence>
<proteinExistence type="predicted"/>
<gene>
    <name evidence="1" type="ORF">GCM10007977_019830</name>
</gene>
<evidence type="ECO:0000313" key="2">
    <source>
        <dbReference type="Proteomes" id="UP000642070"/>
    </source>
</evidence>
<dbReference type="AlphaFoldDB" id="A0A917TCM4"/>
<accession>A0A917TCM4</accession>
<dbReference type="EMBL" id="BMPI01000007">
    <property type="protein sequence ID" value="GGM18536.1"/>
    <property type="molecule type" value="Genomic_DNA"/>
</dbReference>
<reference evidence="1" key="2">
    <citation type="submission" date="2020-09" db="EMBL/GenBank/DDBJ databases">
        <authorList>
            <person name="Sun Q."/>
            <person name="Ohkuma M."/>
        </authorList>
    </citation>
    <scope>NUCLEOTIDE SEQUENCE</scope>
    <source>
        <strain evidence="1">JCM 19831</strain>
    </source>
</reference>
<dbReference type="RefSeq" id="WP_190249434.1">
    <property type="nucleotide sequence ID" value="NZ_BMPI01000007.1"/>
</dbReference>
<organism evidence="1 2">
    <name type="scientific">Dactylosporangium sucinum</name>
    <dbReference type="NCBI Taxonomy" id="1424081"/>
    <lineage>
        <taxon>Bacteria</taxon>
        <taxon>Bacillati</taxon>
        <taxon>Actinomycetota</taxon>
        <taxon>Actinomycetes</taxon>
        <taxon>Micromonosporales</taxon>
        <taxon>Micromonosporaceae</taxon>
        <taxon>Dactylosporangium</taxon>
    </lineage>
</organism>
<evidence type="ECO:0000313" key="1">
    <source>
        <dbReference type="EMBL" id="GGM18536.1"/>
    </source>
</evidence>
<evidence type="ECO:0008006" key="3">
    <source>
        <dbReference type="Google" id="ProtNLM"/>
    </source>
</evidence>
<name>A0A917TCM4_9ACTN</name>
<comment type="caution">
    <text evidence="1">The sequence shown here is derived from an EMBL/GenBank/DDBJ whole genome shotgun (WGS) entry which is preliminary data.</text>
</comment>
<keyword evidence="2" id="KW-1185">Reference proteome</keyword>